<dbReference type="EMBL" id="VSZY01000009">
    <property type="protein sequence ID" value="MCU9969103.1"/>
    <property type="molecule type" value="Genomic_DNA"/>
</dbReference>
<dbReference type="Proteomes" id="UP000255284">
    <property type="component" value="Unassembled WGS sequence"/>
</dbReference>
<reference evidence="1 8" key="2">
    <citation type="submission" date="2019-08" db="EMBL/GenBank/DDBJ databases">
        <title>Comparison of rpoB and gyrB Sequences from Mobiluncus Species and Development of a Multiplex PCR Method for Clinical Detection of Mobiluncus curtisii and Mobiluncus mulieris.</title>
        <authorList>
            <person name="Yang L."/>
            <person name="Shen Y."/>
            <person name="Xu G."/>
            <person name="Shu L.-B."/>
            <person name="Hu J."/>
            <person name="Zhang R."/>
            <person name="Wang Y."/>
            <person name="Zhou H.-W."/>
            <person name="Zhang X."/>
        </authorList>
    </citation>
    <scope>NUCLEOTIDE SEQUENCE [LARGE SCALE GENOMIC DNA]</scope>
    <source>
        <strain evidence="1 8">M26</strain>
    </source>
</reference>
<evidence type="ECO:0000313" key="5">
    <source>
        <dbReference type="Proteomes" id="UP000255284"/>
    </source>
</evidence>
<dbReference type="RefSeq" id="WP_004013301.1">
    <property type="nucleotide sequence ID" value="NZ_CAMPNB010000002.1"/>
</dbReference>
<evidence type="ECO:0000313" key="6">
    <source>
        <dbReference type="Proteomes" id="UP000578252"/>
    </source>
</evidence>
<comment type="caution">
    <text evidence="2">The sequence shown here is derived from an EMBL/GenBank/DDBJ whole genome shotgun (WGS) entry which is preliminary data.</text>
</comment>
<dbReference type="Proteomes" id="UP001209486">
    <property type="component" value="Unassembled WGS sequence"/>
</dbReference>
<name>A0A2J9KNT6_9ACTO</name>
<dbReference type="Proteomes" id="UP000578252">
    <property type="component" value="Unassembled WGS sequence"/>
</dbReference>
<evidence type="ECO:0000313" key="2">
    <source>
        <dbReference type="EMBL" id="NMW64309.1"/>
    </source>
</evidence>
<proteinExistence type="predicted"/>
<dbReference type="EMBL" id="JABCUV010000011">
    <property type="protein sequence ID" value="NMW93860.1"/>
    <property type="molecule type" value="Genomic_DNA"/>
</dbReference>
<dbReference type="EMBL" id="JABCUR010000001">
    <property type="protein sequence ID" value="NMW64309.1"/>
    <property type="molecule type" value="Genomic_DNA"/>
</dbReference>
<dbReference type="OrthoDB" id="3213529at2"/>
<reference evidence="4 5" key="1">
    <citation type="submission" date="2018-06" db="EMBL/GenBank/DDBJ databases">
        <authorList>
            <consortium name="Pathogen Informatics"/>
            <person name="Doyle S."/>
        </authorList>
    </citation>
    <scope>NUCLEOTIDE SEQUENCE [LARGE SCALE GENOMIC DNA]</scope>
    <source>
        <strain evidence="4 5">NCTC11819</strain>
    </source>
</reference>
<protein>
    <recommendedName>
        <fullName evidence="9">DUF1540 domain-containing protein</fullName>
    </recommendedName>
</protein>
<organism evidence="2 6">
    <name type="scientific">Mobiluncus mulieris</name>
    <dbReference type="NCBI Taxonomy" id="2052"/>
    <lineage>
        <taxon>Bacteria</taxon>
        <taxon>Bacillati</taxon>
        <taxon>Actinomycetota</taxon>
        <taxon>Actinomycetes</taxon>
        <taxon>Actinomycetales</taxon>
        <taxon>Actinomycetaceae</taxon>
        <taxon>Mobiluncus</taxon>
    </lineage>
</organism>
<dbReference type="GeneID" id="61169247"/>
<evidence type="ECO:0000313" key="8">
    <source>
        <dbReference type="Proteomes" id="UP001209486"/>
    </source>
</evidence>
<evidence type="ECO:0008006" key="9">
    <source>
        <dbReference type="Google" id="ProtNLM"/>
    </source>
</evidence>
<dbReference type="EMBL" id="UGGQ01000006">
    <property type="protein sequence ID" value="STO16124.1"/>
    <property type="molecule type" value="Genomic_DNA"/>
</dbReference>
<evidence type="ECO:0000313" key="3">
    <source>
        <dbReference type="EMBL" id="NMW93860.1"/>
    </source>
</evidence>
<dbReference type="AlphaFoldDB" id="A0A2J9KNT6"/>
<sequence length="89" mass="9202">MTTQPVVSNCALLDCSYNHDGCQAIAMNMGVKGCTTFIALPQIGGRSVAGAVGACQKADCTFNENLECQAEAVKVGGKDGECLTYHKAA</sequence>
<reference evidence="6 7" key="3">
    <citation type="submission" date="2020-04" db="EMBL/GenBank/DDBJ databases">
        <title>Antimicrobial susceptibility and clonality of vaginal-derived multi-drug resistant Mobiluncus isolates in China.</title>
        <authorList>
            <person name="Zhang X."/>
        </authorList>
    </citation>
    <scope>NUCLEOTIDE SEQUENCE [LARGE SCALE GENOMIC DNA]</scope>
    <source>
        <strain evidence="2 6">13</strain>
        <strain evidence="3 7">7</strain>
    </source>
</reference>
<evidence type="ECO:0000313" key="7">
    <source>
        <dbReference type="Proteomes" id="UP000582487"/>
    </source>
</evidence>
<evidence type="ECO:0000313" key="1">
    <source>
        <dbReference type="EMBL" id="MCU9969103.1"/>
    </source>
</evidence>
<evidence type="ECO:0000313" key="4">
    <source>
        <dbReference type="EMBL" id="STO16124.1"/>
    </source>
</evidence>
<accession>A0A2J9KNT6</accession>
<gene>
    <name evidence="1" type="ORF">FYZ43_06780</name>
    <name evidence="3" type="ORF">HHJ74_09235</name>
    <name evidence="2" type="ORF">HHJ78_01860</name>
    <name evidence="4" type="ORF">NCTC11819_00677</name>
</gene>
<dbReference type="Proteomes" id="UP000582487">
    <property type="component" value="Unassembled WGS sequence"/>
</dbReference>